<dbReference type="GO" id="GO:0016787">
    <property type="term" value="F:hydrolase activity"/>
    <property type="evidence" value="ECO:0007669"/>
    <property type="project" value="UniProtKB-KW"/>
</dbReference>
<dbReference type="EMBL" id="WISR01000192">
    <property type="protein sequence ID" value="MQW35565.1"/>
    <property type="molecule type" value="Genomic_DNA"/>
</dbReference>
<dbReference type="RefSeq" id="WP_153349944.1">
    <property type="nucleotide sequence ID" value="NZ_WISR01000192.1"/>
</dbReference>
<dbReference type="Pfam" id="PF00702">
    <property type="entry name" value="Hydrolase"/>
    <property type="match status" value="1"/>
</dbReference>
<dbReference type="InterPro" id="IPR006439">
    <property type="entry name" value="HAD-SF_hydro_IA"/>
</dbReference>
<proteinExistence type="predicted"/>
<dbReference type="PANTHER" id="PTHR43611">
    <property type="entry name" value="ALPHA-D-GLUCOSE 1-PHOSPHATE PHOSPHATASE"/>
    <property type="match status" value="1"/>
</dbReference>
<reference evidence="1 2" key="1">
    <citation type="journal article" date="2013" name="Genome Biol.">
        <title>Comparative genomics of the core and accessory genomes of 48 Sinorhizobium strains comprising five genospecies.</title>
        <authorList>
            <person name="Sugawara M."/>
            <person name="Epstein B."/>
            <person name="Badgley B.D."/>
            <person name="Unno T."/>
            <person name="Xu L."/>
            <person name="Reese J."/>
            <person name="Gyaneshwar P."/>
            <person name="Denny R."/>
            <person name="Mudge J."/>
            <person name="Bharti A.K."/>
            <person name="Farmer A.D."/>
            <person name="May G.D."/>
            <person name="Woodward J.E."/>
            <person name="Medigue C."/>
            <person name="Vallenet D."/>
            <person name="Lajus A."/>
            <person name="Rouy Z."/>
            <person name="Martinez-Vaz B."/>
            <person name="Tiffin P."/>
            <person name="Young N.D."/>
            <person name="Sadowsky M.J."/>
        </authorList>
    </citation>
    <scope>NUCLEOTIDE SEQUENCE [LARGE SCALE GENOMIC DNA]</scope>
    <source>
        <strain evidence="1 2">N6B1</strain>
    </source>
</reference>
<gene>
    <name evidence="1" type="ORF">GHK53_23080</name>
</gene>
<dbReference type="InterPro" id="IPR036412">
    <property type="entry name" value="HAD-like_sf"/>
</dbReference>
<accession>A0AAW9TX62</accession>
<sequence>MSLIRALMIDVEGVLVCGRPSDGRPWASTIEDDLGLSVAALQQEFFSPYWNEIVLGRAAPVDHLKPVLAKIAPHLPYDDFIAYWFENDARLNIKLLEELRQQRKAGKRVYLATDQEHVRAAHLVEALGLGSHCDGIYYSAALGSRKPDQAFFKQVAALSGLRPDQLLLVDDPPANIDAARLCGWNAIHWQQGRMLFARLAAIEDLCPKNTD</sequence>
<name>A0AAW9TX62_RHIML</name>
<evidence type="ECO:0000313" key="2">
    <source>
        <dbReference type="Proteomes" id="UP000429484"/>
    </source>
</evidence>
<keyword evidence="1" id="KW-0378">Hydrolase</keyword>
<dbReference type="SUPFAM" id="SSF56784">
    <property type="entry name" value="HAD-like"/>
    <property type="match status" value="1"/>
</dbReference>
<organism evidence="1 2">
    <name type="scientific">Rhizobium meliloti</name>
    <name type="common">Ensifer meliloti</name>
    <name type="synonym">Sinorhizobium meliloti</name>
    <dbReference type="NCBI Taxonomy" id="382"/>
    <lineage>
        <taxon>Bacteria</taxon>
        <taxon>Pseudomonadati</taxon>
        <taxon>Pseudomonadota</taxon>
        <taxon>Alphaproteobacteria</taxon>
        <taxon>Hyphomicrobiales</taxon>
        <taxon>Rhizobiaceae</taxon>
        <taxon>Sinorhizobium/Ensifer group</taxon>
        <taxon>Sinorhizobium</taxon>
    </lineage>
</organism>
<dbReference type="Proteomes" id="UP000429484">
    <property type="component" value="Unassembled WGS sequence"/>
</dbReference>
<dbReference type="NCBIfam" id="TIGR01509">
    <property type="entry name" value="HAD-SF-IA-v3"/>
    <property type="match status" value="1"/>
</dbReference>
<dbReference type="AlphaFoldDB" id="A0AAW9TX62"/>
<dbReference type="SFLD" id="SFLDS00003">
    <property type="entry name" value="Haloacid_Dehalogenase"/>
    <property type="match status" value="1"/>
</dbReference>
<dbReference type="InterPro" id="IPR023214">
    <property type="entry name" value="HAD_sf"/>
</dbReference>
<evidence type="ECO:0000313" key="1">
    <source>
        <dbReference type="EMBL" id="MQW35565.1"/>
    </source>
</evidence>
<dbReference type="SFLD" id="SFLDG01129">
    <property type="entry name" value="C1.5:_HAD__Beta-PGM__Phosphata"/>
    <property type="match status" value="1"/>
</dbReference>
<comment type="caution">
    <text evidence="1">The sequence shown here is derived from an EMBL/GenBank/DDBJ whole genome shotgun (WGS) entry which is preliminary data.</text>
</comment>
<dbReference type="Gene3D" id="3.40.50.1000">
    <property type="entry name" value="HAD superfamily/HAD-like"/>
    <property type="match status" value="1"/>
</dbReference>
<protein>
    <submittedName>
        <fullName evidence="1">HAD-IA family hydrolase</fullName>
    </submittedName>
</protein>
<dbReference type="PANTHER" id="PTHR43611:SF3">
    <property type="entry name" value="FLAVIN MONONUCLEOTIDE HYDROLASE 1, CHLOROPLATIC"/>
    <property type="match status" value="1"/>
</dbReference>